<dbReference type="Pfam" id="PF03645">
    <property type="entry name" value="Tctex-1"/>
    <property type="match status" value="1"/>
</dbReference>
<evidence type="ECO:0000313" key="3">
    <source>
        <dbReference type="EMBL" id="KAG5847684.1"/>
    </source>
</evidence>
<dbReference type="EMBL" id="JAFIRN010000006">
    <property type="protein sequence ID" value="KAG5847684.1"/>
    <property type="molecule type" value="Genomic_DNA"/>
</dbReference>
<evidence type="ECO:0000313" key="4">
    <source>
        <dbReference type="Proteomes" id="UP001044222"/>
    </source>
</evidence>
<accession>A0A9D3MEU7</accession>
<dbReference type="GO" id="GO:0007018">
    <property type="term" value="P:microtubule-based movement"/>
    <property type="evidence" value="ECO:0007669"/>
    <property type="project" value="TreeGrafter"/>
</dbReference>
<dbReference type="InterPro" id="IPR005334">
    <property type="entry name" value="Tctex-1-like"/>
</dbReference>
<dbReference type="Gene3D" id="3.30.1140.40">
    <property type="entry name" value="Tctex-1"/>
    <property type="match status" value="1"/>
</dbReference>
<dbReference type="InterPro" id="IPR038586">
    <property type="entry name" value="Tctex-1-like_sf"/>
</dbReference>
<dbReference type="PANTHER" id="PTHR21255">
    <property type="entry name" value="T-COMPLEX-ASSOCIATED-TESTIS-EXPRESSED 1/ DYNEIN LIGHT CHAIN"/>
    <property type="match status" value="1"/>
</dbReference>
<evidence type="ECO:0000256" key="2">
    <source>
        <dbReference type="SAM" id="MobiDB-lite"/>
    </source>
</evidence>
<reference evidence="3" key="1">
    <citation type="submission" date="2021-01" db="EMBL/GenBank/DDBJ databases">
        <title>A chromosome-scale assembly of European eel, Anguilla anguilla.</title>
        <authorList>
            <person name="Henkel C."/>
            <person name="Jong-Raadsen S.A."/>
            <person name="Dufour S."/>
            <person name="Weltzien F.-A."/>
            <person name="Palstra A.P."/>
            <person name="Pelster B."/>
            <person name="Spaink H.P."/>
            <person name="Van Den Thillart G.E."/>
            <person name="Jansen H."/>
            <person name="Zahm M."/>
            <person name="Klopp C."/>
            <person name="Cedric C."/>
            <person name="Louis A."/>
            <person name="Berthelot C."/>
            <person name="Parey E."/>
            <person name="Roest Crollius H."/>
            <person name="Montfort J."/>
            <person name="Robinson-Rechavi M."/>
            <person name="Bucao C."/>
            <person name="Bouchez O."/>
            <person name="Gislard M."/>
            <person name="Lluch J."/>
            <person name="Milhes M."/>
            <person name="Lampietro C."/>
            <person name="Lopez Roques C."/>
            <person name="Donnadieu C."/>
            <person name="Braasch I."/>
            <person name="Desvignes T."/>
            <person name="Postlethwait J."/>
            <person name="Bobe J."/>
            <person name="Guiguen Y."/>
            <person name="Dirks R."/>
        </authorList>
    </citation>
    <scope>NUCLEOTIDE SEQUENCE</scope>
    <source>
        <strain evidence="3">Tag_6206</strain>
        <tissue evidence="3">Liver</tissue>
    </source>
</reference>
<feature type="compositionally biased region" description="Polar residues" evidence="2">
    <location>
        <begin position="34"/>
        <end position="44"/>
    </location>
</feature>
<gene>
    <name evidence="3" type="ORF">ANANG_G00128790</name>
</gene>
<dbReference type="PANTHER" id="PTHR21255:SF55">
    <property type="entry name" value="DYNEIN LIGHT CHAIN TCTEX-TYPE 4"/>
    <property type="match status" value="1"/>
</dbReference>
<dbReference type="CDD" id="cd21461">
    <property type="entry name" value="DLC-like_TCTEX1D4"/>
    <property type="match status" value="1"/>
</dbReference>
<dbReference type="Proteomes" id="UP001044222">
    <property type="component" value="Chromosome 6"/>
</dbReference>
<sequence length="240" mass="25801">MATQQLPLSQEVLAQFDHAQSGEAGALLRRRKGSVSTRRSSQSVDPLHARPLPQLLIRGPEAGAGPPGPSSRRNSVFSVPSSPVPRRESLALGRRLSVAAWAPSRQVSFSGLPLPQPARETCLENTYRTGPDQGCRFDAERVQRVVQDALDGYLGDARYNAATAGPLSQNLSDLVRGKARDVTPQRYKLACLVVLGQSGTQGLQVASRCLWDTESDNSAVAVFRSPSLFAVAVVHGVYCE</sequence>
<dbReference type="GO" id="GO:0045505">
    <property type="term" value="F:dynein intermediate chain binding"/>
    <property type="evidence" value="ECO:0007669"/>
    <property type="project" value="TreeGrafter"/>
</dbReference>
<keyword evidence="4" id="KW-1185">Reference proteome</keyword>
<feature type="compositionally biased region" description="Low complexity" evidence="2">
    <location>
        <begin position="59"/>
        <end position="81"/>
    </location>
</feature>
<evidence type="ECO:0008006" key="5">
    <source>
        <dbReference type="Google" id="ProtNLM"/>
    </source>
</evidence>
<protein>
    <recommendedName>
        <fullName evidence="5">Tctex1 domain-containing protein 4</fullName>
    </recommendedName>
</protein>
<name>A0A9D3MEU7_ANGAN</name>
<comment type="caution">
    <text evidence="3">The sequence shown here is derived from an EMBL/GenBank/DDBJ whole genome shotgun (WGS) entry which is preliminary data.</text>
</comment>
<organism evidence="3 4">
    <name type="scientific">Anguilla anguilla</name>
    <name type="common">European freshwater eel</name>
    <name type="synonym">Muraena anguilla</name>
    <dbReference type="NCBI Taxonomy" id="7936"/>
    <lineage>
        <taxon>Eukaryota</taxon>
        <taxon>Metazoa</taxon>
        <taxon>Chordata</taxon>
        <taxon>Craniata</taxon>
        <taxon>Vertebrata</taxon>
        <taxon>Euteleostomi</taxon>
        <taxon>Actinopterygii</taxon>
        <taxon>Neopterygii</taxon>
        <taxon>Teleostei</taxon>
        <taxon>Anguilliformes</taxon>
        <taxon>Anguillidae</taxon>
        <taxon>Anguilla</taxon>
    </lineage>
</organism>
<proteinExistence type="inferred from homology"/>
<evidence type="ECO:0000256" key="1">
    <source>
        <dbReference type="ARBA" id="ARBA00005361"/>
    </source>
</evidence>
<dbReference type="GO" id="GO:0005737">
    <property type="term" value="C:cytoplasm"/>
    <property type="evidence" value="ECO:0007669"/>
    <property type="project" value="TreeGrafter"/>
</dbReference>
<dbReference type="GO" id="GO:0005868">
    <property type="term" value="C:cytoplasmic dynein complex"/>
    <property type="evidence" value="ECO:0007669"/>
    <property type="project" value="TreeGrafter"/>
</dbReference>
<feature type="region of interest" description="Disordered" evidence="2">
    <location>
        <begin position="20"/>
        <end position="85"/>
    </location>
</feature>
<dbReference type="AlphaFoldDB" id="A0A9D3MEU7"/>
<comment type="similarity">
    <text evidence="1">Belongs to the dynein light chain Tctex-type family.</text>
</comment>